<dbReference type="Pfam" id="PF01885">
    <property type="entry name" value="PTS_2-RNA"/>
    <property type="match status" value="1"/>
</dbReference>
<dbReference type="EC" id="2.7.1.-" evidence="5"/>
<proteinExistence type="inferred from homology"/>
<reference evidence="7" key="1">
    <citation type="journal article" date="2019" name="Int. J. Syst. Evol. Microbiol.">
        <title>The Global Catalogue of Microorganisms (GCM) 10K type strain sequencing project: providing services to taxonomists for standard genome sequencing and annotation.</title>
        <authorList>
            <consortium name="The Broad Institute Genomics Platform"/>
            <consortium name="The Broad Institute Genome Sequencing Center for Infectious Disease"/>
            <person name="Wu L."/>
            <person name="Ma J."/>
        </authorList>
    </citation>
    <scope>NUCLEOTIDE SEQUENCE [LARGE SCALE GENOMIC DNA]</scope>
    <source>
        <strain evidence="7">JCM 31405</strain>
    </source>
</reference>
<dbReference type="PANTHER" id="PTHR12684:SF2">
    <property type="entry name" value="TRNA 2'-PHOSPHOTRANSFERASE 1"/>
    <property type="match status" value="1"/>
</dbReference>
<evidence type="ECO:0000256" key="3">
    <source>
        <dbReference type="ARBA" id="ARBA00023027"/>
    </source>
</evidence>
<name>A0ABQ2S4W7_9DEIO</name>
<dbReference type="PANTHER" id="PTHR12684">
    <property type="entry name" value="PUTATIVE PHOSPHOTRANSFERASE"/>
    <property type="match status" value="1"/>
</dbReference>
<keyword evidence="3 5" id="KW-0520">NAD</keyword>
<gene>
    <name evidence="5 6" type="primary">kptA</name>
    <name evidence="6" type="ORF">GCM10008960_25570</name>
</gene>
<dbReference type="EMBL" id="BMQN01000005">
    <property type="protein sequence ID" value="GGR97721.1"/>
    <property type="molecule type" value="Genomic_DNA"/>
</dbReference>
<evidence type="ECO:0000313" key="6">
    <source>
        <dbReference type="EMBL" id="GGR97721.1"/>
    </source>
</evidence>
<accession>A0ABQ2S4W7</accession>
<keyword evidence="7" id="KW-1185">Reference proteome</keyword>
<evidence type="ECO:0000256" key="2">
    <source>
        <dbReference type="ARBA" id="ARBA00022679"/>
    </source>
</evidence>
<evidence type="ECO:0000256" key="1">
    <source>
        <dbReference type="ARBA" id="ARBA00009836"/>
    </source>
</evidence>
<dbReference type="Gene3D" id="1.10.10.970">
    <property type="entry name" value="RNA 2'-phosphotransferase, Tpt1/KptA family, N-terminal domain"/>
    <property type="match status" value="1"/>
</dbReference>
<dbReference type="InterPro" id="IPR042080">
    <property type="entry name" value="RNA_2'-PTrans_N"/>
</dbReference>
<comment type="function">
    <text evidence="4 5">Removes the 2'-phosphate from RNA via an intermediate in which the phosphate is ADP-ribosylated by NAD followed by a presumed transesterification to release the RNA and generate ADP-ribose 1''-2''-cyclic phosphate (APPR&gt;P). May function as an ADP-ribosylase.</text>
</comment>
<dbReference type="InterPro" id="IPR002745">
    <property type="entry name" value="Ptrans_KptA/Tpt1"/>
</dbReference>
<dbReference type="Proteomes" id="UP000644548">
    <property type="component" value="Unassembled WGS sequence"/>
</dbReference>
<sequence>MRHLADARNTDLAHTERMTDHALSRRLSYLLRHAPHEAGLTLAPGGWVPLAPLLTHLNVTRTQVEAVALGSDKQRFSLRGEHIRANQGHSVPVDLQLTPATPPTLLYHGTYPAALDAIRAGGLQPMNRHHVHLSSDPDTARRVGARRGPPVILTIRAGQMHDAGHAFFVSENGVWLADTVPPAYIDGA</sequence>
<dbReference type="InterPro" id="IPR042081">
    <property type="entry name" value="RNA_2'-PTrans_C"/>
</dbReference>
<comment type="caution">
    <text evidence="6">The sequence shown here is derived from an EMBL/GenBank/DDBJ whole genome shotgun (WGS) entry which is preliminary data.</text>
</comment>
<evidence type="ECO:0000313" key="7">
    <source>
        <dbReference type="Proteomes" id="UP000644548"/>
    </source>
</evidence>
<evidence type="ECO:0000256" key="4">
    <source>
        <dbReference type="ARBA" id="ARBA00025212"/>
    </source>
</evidence>
<keyword evidence="2 5" id="KW-0808">Transferase</keyword>
<dbReference type="SUPFAM" id="SSF56399">
    <property type="entry name" value="ADP-ribosylation"/>
    <property type="match status" value="1"/>
</dbReference>
<evidence type="ECO:0000256" key="5">
    <source>
        <dbReference type="HAMAP-Rule" id="MF_00299"/>
    </source>
</evidence>
<comment type="similarity">
    <text evidence="1 5">Belongs to the KptA/TPT1 family.</text>
</comment>
<dbReference type="HAMAP" id="MF_00299">
    <property type="entry name" value="KptA"/>
    <property type="match status" value="1"/>
</dbReference>
<dbReference type="InterPro" id="IPR022928">
    <property type="entry name" value="RNA_2'-PTrans_KptA"/>
</dbReference>
<organism evidence="6 7">
    <name type="scientific">Deinococcus sedimenti</name>
    <dbReference type="NCBI Taxonomy" id="1867090"/>
    <lineage>
        <taxon>Bacteria</taxon>
        <taxon>Thermotogati</taxon>
        <taxon>Deinococcota</taxon>
        <taxon>Deinococci</taxon>
        <taxon>Deinococcales</taxon>
        <taxon>Deinococcaceae</taxon>
        <taxon>Deinococcus</taxon>
    </lineage>
</organism>
<dbReference type="Gene3D" id="3.20.170.30">
    <property type="match status" value="1"/>
</dbReference>
<protein>
    <recommendedName>
        <fullName evidence="5">Probable RNA 2'-phosphotransferase</fullName>
        <ecNumber evidence="5">2.7.1.-</ecNumber>
    </recommendedName>
</protein>